<proteinExistence type="predicted"/>
<reference evidence="2 3" key="1">
    <citation type="journal article" date="2007" name="Nature">
        <title>Evolution of genes and genomes on the Drosophila phylogeny.</title>
        <authorList>
            <consortium name="Drosophila 12 Genomes Consortium"/>
            <person name="Clark A.G."/>
            <person name="Eisen M.B."/>
            <person name="Smith D.R."/>
            <person name="Bergman C.M."/>
            <person name="Oliver B."/>
            <person name="Markow T.A."/>
            <person name="Kaufman T.C."/>
            <person name="Kellis M."/>
            <person name="Gelbart W."/>
            <person name="Iyer V.N."/>
            <person name="Pollard D.A."/>
            <person name="Sackton T.B."/>
            <person name="Larracuente A.M."/>
            <person name="Singh N.D."/>
            <person name="Abad J.P."/>
            <person name="Abt D.N."/>
            <person name="Adryan B."/>
            <person name="Aguade M."/>
            <person name="Akashi H."/>
            <person name="Anderson W.W."/>
            <person name="Aquadro C.F."/>
            <person name="Ardell D.H."/>
            <person name="Arguello R."/>
            <person name="Artieri C.G."/>
            <person name="Barbash D.A."/>
            <person name="Barker D."/>
            <person name="Barsanti P."/>
            <person name="Batterham P."/>
            <person name="Batzoglou S."/>
            <person name="Begun D."/>
            <person name="Bhutkar A."/>
            <person name="Blanco E."/>
            <person name="Bosak S.A."/>
            <person name="Bradley R.K."/>
            <person name="Brand A.D."/>
            <person name="Brent M.R."/>
            <person name="Brooks A.N."/>
            <person name="Brown R.H."/>
            <person name="Butlin R.K."/>
            <person name="Caggese C."/>
            <person name="Calvi B.R."/>
            <person name="Bernardo de Carvalho A."/>
            <person name="Caspi A."/>
            <person name="Castrezana S."/>
            <person name="Celniker S.E."/>
            <person name="Chang J.L."/>
            <person name="Chapple C."/>
            <person name="Chatterji S."/>
            <person name="Chinwalla A."/>
            <person name="Civetta A."/>
            <person name="Clifton S.W."/>
            <person name="Comeron J.M."/>
            <person name="Costello J.C."/>
            <person name="Coyne J.A."/>
            <person name="Daub J."/>
            <person name="David R.G."/>
            <person name="Delcher A.L."/>
            <person name="Delehaunty K."/>
            <person name="Do C.B."/>
            <person name="Ebling H."/>
            <person name="Edwards K."/>
            <person name="Eickbush T."/>
            <person name="Evans J.D."/>
            <person name="Filipski A."/>
            <person name="Findeiss S."/>
            <person name="Freyhult E."/>
            <person name="Fulton L."/>
            <person name="Fulton R."/>
            <person name="Garcia A.C."/>
            <person name="Gardiner A."/>
            <person name="Garfield D.A."/>
            <person name="Garvin B.E."/>
            <person name="Gibson G."/>
            <person name="Gilbert D."/>
            <person name="Gnerre S."/>
            <person name="Godfrey J."/>
            <person name="Good R."/>
            <person name="Gotea V."/>
            <person name="Gravely B."/>
            <person name="Greenberg A.J."/>
            <person name="Griffiths-Jones S."/>
            <person name="Gross S."/>
            <person name="Guigo R."/>
            <person name="Gustafson E.A."/>
            <person name="Haerty W."/>
            <person name="Hahn M.W."/>
            <person name="Halligan D.L."/>
            <person name="Halpern A.L."/>
            <person name="Halter G.M."/>
            <person name="Han M.V."/>
            <person name="Heger A."/>
            <person name="Hillier L."/>
            <person name="Hinrichs A.S."/>
            <person name="Holmes I."/>
            <person name="Hoskins R.A."/>
            <person name="Hubisz M.J."/>
            <person name="Hultmark D."/>
            <person name="Huntley M.A."/>
            <person name="Jaffe D.B."/>
            <person name="Jagadeeshan S."/>
            <person name="Jeck W.R."/>
            <person name="Johnson J."/>
            <person name="Jones C.D."/>
            <person name="Jordan W.C."/>
            <person name="Karpen G.H."/>
            <person name="Kataoka E."/>
            <person name="Keightley P.D."/>
            <person name="Kheradpour P."/>
            <person name="Kirkness E.F."/>
            <person name="Koerich L.B."/>
            <person name="Kristiansen K."/>
            <person name="Kudrna D."/>
            <person name="Kulathinal R.J."/>
            <person name="Kumar S."/>
            <person name="Kwok R."/>
            <person name="Lander E."/>
            <person name="Langley C.H."/>
            <person name="Lapoint R."/>
            <person name="Lazzaro B.P."/>
            <person name="Lee S.J."/>
            <person name="Levesque L."/>
            <person name="Li R."/>
            <person name="Lin C.F."/>
            <person name="Lin M.F."/>
            <person name="Lindblad-Toh K."/>
            <person name="Llopart A."/>
            <person name="Long M."/>
            <person name="Low L."/>
            <person name="Lozovsky E."/>
            <person name="Lu J."/>
            <person name="Luo M."/>
            <person name="Machado C.A."/>
            <person name="Makalowski W."/>
            <person name="Marzo M."/>
            <person name="Matsuda M."/>
            <person name="Matzkin L."/>
            <person name="McAllister B."/>
            <person name="McBride C.S."/>
            <person name="McKernan B."/>
            <person name="McKernan K."/>
            <person name="Mendez-Lago M."/>
            <person name="Minx P."/>
            <person name="Mollenhauer M.U."/>
            <person name="Montooth K."/>
            <person name="Mount S.M."/>
            <person name="Mu X."/>
            <person name="Myers E."/>
            <person name="Negre B."/>
            <person name="Newfeld S."/>
            <person name="Nielsen R."/>
            <person name="Noor M.A."/>
            <person name="O'Grady P."/>
            <person name="Pachter L."/>
            <person name="Papaceit M."/>
            <person name="Parisi M.J."/>
            <person name="Parisi M."/>
            <person name="Parts L."/>
            <person name="Pedersen J.S."/>
            <person name="Pesole G."/>
            <person name="Phillippy A.M."/>
            <person name="Ponting C.P."/>
            <person name="Pop M."/>
            <person name="Porcelli D."/>
            <person name="Powell J.R."/>
            <person name="Prohaska S."/>
            <person name="Pruitt K."/>
            <person name="Puig M."/>
            <person name="Quesneville H."/>
            <person name="Ram K.R."/>
            <person name="Rand D."/>
            <person name="Rasmussen M.D."/>
            <person name="Reed L.K."/>
            <person name="Reenan R."/>
            <person name="Reily A."/>
            <person name="Remington K.A."/>
            <person name="Rieger T.T."/>
            <person name="Ritchie M.G."/>
            <person name="Robin C."/>
            <person name="Rogers Y.H."/>
            <person name="Rohde C."/>
            <person name="Rozas J."/>
            <person name="Rubenfield M.J."/>
            <person name="Ruiz A."/>
            <person name="Russo S."/>
            <person name="Salzberg S.L."/>
            <person name="Sanchez-Gracia A."/>
            <person name="Saranga D.J."/>
            <person name="Sato H."/>
            <person name="Schaeffer S.W."/>
            <person name="Schatz M.C."/>
            <person name="Schlenke T."/>
            <person name="Schwartz R."/>
            <person name="Segarra C."/>
            <person name="Singh R.S."/>
            <person name="Sirot L."/>
            <person name="Sirota M."/>
            <person name="Sisneros N.B."/>
            <person name="Smith C.D."/>
            <person name="Smith T.F."/>
            <person name="Spieth J."/>
            <person name="Stage D.E."/>
            <person name="Stark A."/>
            <person name="Stephan W."/>
            <person name="Strausberg R.L."/>
            <person name="Strempel S."/>
            <person name="Sturgill D."/>
            <person name="Sutton G."/>
            <person name="Sutton G.G."/>
            <person name="Tao W."/>
            <person name="Teichmann S."/>
            <person name="Tobari Y.N."/>
            <person name="Tomimura Y."/>
            <person name="Tsolas J.M."/>
            <person name="Valente V.L."/>
            <person name="Venter E."/>
            <person name="Venter J.C."/>
            <person name="Vicario S."/>
            <person name="Vieira F.G."/>
            <person name="Vilella A.J."/>
            <person name="Villasante A."/>
            <person name="Walenz B."/>
            <person name="Wang J."/>
            <person name="Wasserman M."/>
            <person name="Watts T."/>
            <person name="Wilson D."/>
            <person name="Wilson R.K."/>
            <person name="Wing R.A."/>
            <person name="Wolfner M.F."/>
            <person name="Wong A."/>
            <person name="Wong G.K."/>
            <person name="Wu C.I."/>
            <person name="Wu G."/>
            <person name="Yamamoto D."/>
            <person name="Yang H.P."/>
            <person name="Yang S.P."/>
            <person name="Yorke J.A."/>
            <person name="Yoshida K."/>
            <person name="Zdobnov E."/>
            <person name="Zhang P."/>
            <person name="Zhang Y."/>
            <person name="Zimin A.V."/>
            <person name="Baldwin J."/>
            <person name="Abdouelleil A."/>
            <person name="Abdulkadir J."/>
            <person name="Abebe A."/>
            <person name="Abera B."/>
            <person name="Abreu J."/>
            <person name="Acer S.C."/>
            <person name="Aftuck L."/>
            <person name="Alexander A."/>
            <person name="An P."/>
            <person name="Anderson E."/>
            <person name="Anderson S."/>
            <person name="Arachi H."/>
            <person name="Azer M."/>
            <person name="Bachantsang P."/>
            <person name="Barry A."/>
            <person name="Bayul T."/>
            <person name="Berlin A."/>
            <person name="Bessette D."/>
            <person name="Bloom T."/>
            <person name="Blye J."/>
            <person name="Boguslavskiy L."/>
            <person name="Bonnet C."/>
            <person name="Boukhgalter B."/>
            <person name="Bourzgui I."/>
            <person name="Brown A."/>
            <person name="Cahill P."/>
            <person name="Channer S."/>
            <person name="Cheshatsang Y."/>
            <person name="Chuda L."/>
            <person name="Citroen M."/>
            <person name="Collymore A."/>
            <person name="Cooke P."/>
            <person name="Costello M."/>
            <person name="D'Aco K."/>
            <person name="Daza R."/>
            <person name="De Haan G."/>
            <person name="DeGray S."/>
            <person name="DeMaso C."/>
            <person name="Dhargay N."/>
            <person name="Dooley K."/>
            <person name="Dooley E."/>
            <person name="Doricent M."/>
            <person name="Dorje P."/>
            <person name="Dorjee K."/>
            <person name="Dupes A."/>
            <person name="Elong R."/>
            <person name="Falk J."/>
            <person name="Farina A."/>
            <person name="Faro S."/>
            <person name="Ferguson D."/>
            <person name="Fisher S."/>
            <person name="Foley C.D."/>
            <person name="Franke A."/>
            <person name="Friedrich D."/>
            <person name="Gadbois L."/>
            <person name="Gearin G."/>
            <person name="Gearin C.R."/>
            <person name="Giannoukos G."/>
            <person name="Goode T."/>
            <person name="Graham J."/>
            <person name="Grandbois E."/>
            <person name="Grewal S."/>
            <person name="Gyaltsen K."/>
            <person name="Hafez N."/>
            <person name="Hagos B."/>
            <person name="Hall J."/>
            <person name="Henson C."/>
            <person name="Hollinger A."/>
            <person name="Honan T."/>
            <person name="Huard M.D."/>
            <person name="Hughes L."/>
            <person name="Hurhula B."/>
            <person name="Husby M.E."/>
            <person name="Kamat A."/>
            <person name="Kanga B."/>
            <person name="Kashin S."/>
            <person name="Khazanovich D."/>
            <person name="Kisner P."/>
            <person name="Lance K."/>
            <person name="Lara M."/>
            <person name="Lee W."/>
            <person name="Lennon N."/>
            <person name="Letendre F."/>
            <person name="LeVine R."/>
            <person name="Lipovsky A."/>
            <person name="Liu X."/>
            <person name="Liu J."/>
            <person name="Liu S."/>
            <person name="Lokyitsang T."/>
            <person name="Lokyitsang Y."/>
            <person name="Lubonja R."/>
            <person name="Lui A."/>
            <person name="MacDonald P."/>
            <person name="Magnisalis V."/>
            <person name="Maru K."/>
            <person name="Matthews C."/>
            <person name="McCusker W."/>
            <person name="McDonough S."/>
            <person name="Mehta T."/>
            <person name="Meldrim J."/>
            <person name="Meneus L."/>
            <person name="Mihai O."/>
            <person name="Mihalev A."/>
            <person name="Mihova T."/>
            <person name="Mittelman R."/>
            <person name="Mlenga V."/>
            <person name="Montmayeur A."/>
            <person name="Mulrain L."/>
            <person name="Navidi A."/>
            <person name="Naylor J."/>
            <person name="Negash T."/>
            <person name="Nguyen T."/>
            <person name="Nguyen N."/>
            <person name="Nicol R."/>
            <person name="Norbu C."/>
            <person name="Norbu N."/>
            <person name="Novod N."/>
            <person name="O'Neill B."/>
            <person name="Osman S."/>
            <person name="Markiewicz E."/>
            <person name="Oyono O.L."/>
            <person name="Patti C."/>
            <person name="Phunkhang P."/>
            <person name="Pierre F."/>
            <person name="Priest M."/>
            <person name="Raghuraman S."/>
            <person name="Rege F."/>
            <person name="Reyes R."/>
            <person name="Rise C."/>
            <person name="Rogov P."/>
            <person name="Ross K."/>
            <person name="Ryan E."/>
            <person name="Settipalli S."/>
            <person name="Shea T."/>
            <person name="Sherpa N."/>
            <person name="Shi L."/>
            <person name="Shih D."/>
            <person name="Sparrow T."/>
            <person name="Spaulding J."/>
            <person name="Stalker J."/>
            <person name="Stange-Thomann N."/>
            <person name="Stavropoulos S."/>
            <person name="Stone C."/>
            <person name="Strader C."/>
            <person name="Tesfaye S."/>
            <person name="Thomson T."/>
            <person name="Thoulutsang Y."/>
            <person name="Thoulutsang D."/>
            <person name="Topham K."/>
            <person name="Topping I."/>
            <person name="Tsamla T."/>
            <person name="Vassiliev H."/>
            <person name="Vo A."/>
            <person name="Wangchuk T."/>
            <person name="Wangdi T."/>
            <person name="Weiand M."/>
            <person name="Wilkinson J."/>
            <person name="Wilson A."/>
            <person name="Yadav S."/>
            <person name="Young G."/>
            <person name="Yu Q."/>
            <person name="Zembek L."/>
            <person name="Zhong D."/>
            <person name="Zimmer A."/>
            <person name="Zwirko Z."/>
            <person name="Jaffe D.B."/>
            <person name="Alvarez P."/>
            <person name="Brockman W."/>
            <person name="Butler J."/>
            <person name="Chin C."/>
            <person name="Gnerre S."/>
            <person name="Grabherr M."/>
            <person name="Kleber M."/>
            <person name="Mauceli E."/>
            <person name="MacCallum I."/>
        </authorList>
    </citation>
    <scope>NUCLEOTIDE SEQUENCE [LARGE SCALE GENOMIC DNA]</scope>
    <source>
        <strain evidence="3">MSH-3 / Tucson 14011-0111.49</strain>
    </source>
</reference>
<evidence type="ECO:0000313" key="2">
    <source>
        <dbReference type="EMBL" id="EDW25625.1"/>
    </source>
</evidence>
<feature type="region of interest" description="Disordered" evidence="1">
    <location>
        <begin position="28"/>
        <end position="123"/>
    </location>
</feature>
<dbReference type="Proteomes" id="UP000008744">
    <property type="component" value="Unassembled WGS sequence"/>
</dbReference>
<name>B4GS78_DROPE</name>
<accession>B4GS78</accession>
<sequence>MCNFFDQLGRINNGICCTDMDANTFGVFPLPTTTTTERPSPAADEGENGDEPEEEPVNVDTVVQPAETPHPEDPIDNVNSVEDTPDFQDVNTIEANAPEPEPEAEPELERYQCPPSPPTPVYPYQWPFGSFAGAQ</sequence>
<dbReference type="eggNOG" id="KOG3627">
    <property type="taxonomic scope" value="Eukaryota"/>
</dbReference>
<feature type="compositionally biased region" description="Acidic residues" evidence="1">
    <location>
        <begin position="44"/>
        <end position="57"/>
    </location>
</feature>
<evidence type="ECO:0000256" key="1">
    <source>
        <dbReference type="SAM" id="MobiDB-lite"/>
    </source>
</evidence>
<protein>
    <submittedName>
        <fullName evidence="2">GL26318</fullName>
    </submittedName>
</protein>
<dbReference type="AlphaFoldDB" id="B4GS78"/>
<keyword evidence="3" id="KW-1185">Reference proteome</keyword>
<dbReference type="EMBL" id="CH479189">
    <property type="protein sequence ID" value="EDW25625.1"/>
    <property type="molecule type" value="Genomic_DNA"/>
</dbReference>
<organism evidence="3">
    <name type="scientific">Drosophila persimilis</name>
    <name type="common">Fruit fly</name>
    <dbReference type="NCBI Taxonomy" id="7234"/>
    <lineage>
        <taxon>Eukaryota</taxon>
        <taxon>Metazoa</taxon>
        <taxon>Ecdysozoa</taxon>
        <taxon>Arthropoda</taxon>
        <taxon>Hexapoda</taxon>
        <taxon>Insecta</taxon>
        <taxon>Pterygota</taxon>
        <taxon>Neoptera</taxon>
        <taxon>Endopterygota</taxon>
        <taxon>Diptera</taxon>
        <taxon>Brachycera</taxon>
        <taxon>Muscomorpha</taxon>
        <taxon>Ephydroidea</taxon>
        <taxon>Drosophilidae</taxon>
        <taxon>Drosophila</taxon>
        <taxon>Sophophora</taxon>
    </lineage>
</organism>
<gene>
    <name evidence="2" type="primary">Dper\GL26318</name>
    <name evidence="2" type="ORF">Dper_GL26318</name>
</gene>
<dbReference type="OrthoDB" id="546450at2759"/>
<dbReference type="HOGENOM" id="CLU_1887897_0_0_1"/>
<evidence type="ECO:0000313" key="3">
    <source>
        <dbReference type="Proteomes" id="UP000008744"/>
    </source>
</evidence>